<comment type="similarity">
    <text evidence="2">Belongs to the paxM FAD-dependent monooxygenase family.</text>
</comment>
<evidence type="ECO:0000256" key="1">
    <source>
        <dbReference type="ARBA" id="ARBA00005179"/>
    </source>
</evidence>
<dbReference type="InterPro" id="IPR002938">
    <property type="entry name" value="FAD-bd"/>
</dbReference>
<dbReference type="SUPFAM" id="SSF51905">
    <property type="entry name" value="FAD/NAD(P)-binding domain"/>
    <property type="match status" value="1"/>
</dbReference>
<proteinExistence type="inferred from homology"/>
<keyword evidence="5" id="KW-0560">Oxidoreductase</keyword>
<dbReference type="AlphaFoldDB" id="A0A9P9WG83"/>
<evidence type="ECO:0000313" key="8">
    <source>
        <dbReference type="Proteomes" id="UP000829685"/>
    </source>
</evidence>
<evidence type="ECO:0000256" key="5">
    <source>
        <dbReference type="ARBA" id="ARBA00023002"/>
    </source>
</evidence>
<keyword evidence="3" id="KW-0285">Flavoprotein</keyword>
<evidence type="ECO:0000256" key="3">
    <source>
        <dbReference type="ARBA" id="ARBA00022630"/>
    </source>
</evidence>
<dbReference type="GO" id="GO:0044550">
    <property type="term" value="P:secondary metabolite biosynthetic process"/>
    <property type="evidence" value="ECO:0007669"/>
    <property type="project" value="TreeGrafter"/>
</dbReference>
<comment type="pathway">
    <text evidence="1">Secondary metabolite biosynthesis.</text>
</comment>
<dbReference type="EMBL" id="JAFIMR010000028">
    <property type="protein sequence ID" value="KAI1861808.1"/>
    <property type="molecule type" value="Genomic_DNA"/>
</dbReference>
<keyword evidence="4" id="KW-0274">FAD</keyword>
<comment type="caution">
    <text evidence="7">The sequence shown here is derived from an EMBL/GenBank/DDBJ whole genome shotgun (WGS) entry which is preliminary data.</text>
</comment>
<evidence type="ECO:0000256" key="4">
    <source>
        <dbReference type="ARBA" id="ARBA00022827"/>
    </source>
</evidence>
<keyword evidence="8" id="KW-1185">Reference proteome</keyword>
<dbReference type="Proteomes" id="UP000829685">
    <property type="component" value="Unassembled WGS sequence"/>
</dbReference>
<dbReference type="PRINTS" id="PR00420">
    <property type="entry name" value="RNGMNOXGNASE"/>
</dbReference>
<dbReference type="PANTHER" id="PTHR46720">
    <property type="entry name" value="HYDROXYLASE, PUTATIVE (AFU_ORTHOLOGUE AFUA_3G01460)-RELATED"/>
    <property type="match status" value="1"/>
</dbReference>
<dbReference type="Gene3D" id="3.50.50.60">
    <property type="entry name" value="FAD/NAD(P)-binding domain"/>
    <property type="match status" value="1"/>
</dbReference>
<dbReference type="InterPro" id="IPR051104">
    <property type="entry name" value="FAD_monoxygenase"/>
</dbReference>
<dbReference type="PANTHER" id="PTHR46720:SF3">
    <property type="entry name" value="FAD-BINDING DOMAIN-CONTAINING PROTEIN-RELATED"/>
    <property type="match status" value="1"/>
</dbReference>
<dbReference type="GO" id="GO:0016491">
    <property type="term" value="F:oxidoreductase activity"/>
    <property type="evidence" value="ECO:0007669"/>
    <property type="project" value="UniProtKB-KW"/>
</dbReference>
<evidence type="ECO:0000313" key="7">
    <source>
        <dbReference type="EMBL" id="KAI1861808.1"/>
    </source>
</evidence>
<protein>
    <recommendedName>
        <fullName evidence="6">FAD-binding domain-containing protein</fullName>
    </recommendedName>
</protein>
<name>A0A9P9WG83_9PEZI</name>
<dbReference type="GO" id="GO:0071949">
    <property type="term" value="F:FAD binding"/>
    <property type="evidence" value="ECO:0007669"/>
    <property type="project" value="InterPro"/>
</dbReference>
<sequence length="429" mass="47973">MGSTGHPNVFRVAIVGGGIGGLFCALSIHHHCQRAKVLVRIDVYEQAAEYKEIGAGVGLGVNAARLIHRLGLGTQLNAIGGDRRGVWFSFRRFDNSEDIITIAQPSQGEVREAPCARSNLLNMLLEAVETRQAATLHKNKACMTLEEQGDTVDICFRDGSKATANLVVGCDGIHSAVRNQFADDKPVNSGTIAYRGVVPIASLTDWPFQHYNNIWAAKHKHFLTYPITKNKDMNIVAFVTKGKREVSDVKESWTSICDRKDVEEDFREFDEPVQQIISLMEEKPSRWLLNDREPLLQWHFLEGKVVVLGDAAHAMLPHMGAGAGQAIEDAWMLGRALSDHLSPLLEENSSSTLKSAMQFFQDLRLPRAQKVQANSRIAGNTYEMQTEEMAPLTYDECIPILAECTKERMKWVWNEDIDEAYEHAKSELR</sequence>
<organism evidence="7 8">
    <name type="scientific">Neoarthrinium moseri</name>
    <dbReference type="NCBI Taxonomy" id="1658444"/>
    <lineage>
        <taxon>Eukaryota</taxon>
        <taxon>Fungi</taxon>
        <taxon>Dikarya</taxon>
        <taxon>Ascomycota</taxon>
        <taxon>Pezizomycotina</taxon>
        <taxon>Sordariomycetes</taxon>
        <taxon>Xylariomycetidae</taxon>
        <taxon>Amphisphaeriales</taxon>
        <taxon>Apiosporaceae</taxon>
        <taxon>Neoarthrinium</taxon>
    </lineage>
</organism>
<dbReference type="Pfam" id="PF01494">
    <property type="entry name" value="FAD_binding_3"/>
    <property type="match status" value="1"/>
</dbReference>
<feature type="domain" description="FAD-binding" evidence="6">
    <location>
        <begin position="11"/>
        <end position="342"/>
    </location>
</feature>
<evidence type="ECO:0000259" key="6">
    <source>
        <dbReference type="Pfam" id="PF01494"/>
    </source>
</evidence>
<reference evidence="7" key="1">
    <citation type="submission" date="2021-03" db="EMBL/GenBank/DDBJ databases">
        <title>Revisited historic fungal species revealed as producer of novel bioactive compounds through whole genome sequencing and comparative genomics.</title>
        <authorList>
            <person name="Vignolle G.A."/>
            <person name="Hochenegger N."/>
            <person name="Mach R.L."/>
            <person name="Mach-Aigner A.R."/>
            <person name="Javad Rahimi M."/>
            <person name="Salim K.A."/>
            <person name="Chan C.M."/>
            <person name="Lim L.B.L."/>
            <person name="Cai F."/>
            <person name="Druzhinina I.S."/>
            <person name="U'Ren J.M."/>
            <person name="Derntl C."/>
        </authorList>
    </citation>
    <scope>NUCLEOTIDE SEQUENCE</scope>
    <source>
        <strain evidence="7">TUCIM 5799</strain>
    </source>
</reference>
<accession>A0A9P9WG83</accession>
<dbReference type="SUPFAM" id="SSF54373">
    <property type="entry name" value="FAD-linked reductases, C-terminal domain"/>
    <property type="match status" value="1"/>
</dbReference>
<dbReference type="InterPro" id="IPR036188">
    <property type="entry name" value="FAD/NAD-bd_sf"/>
</dbReference>
<gene>
    <name evidence="7" type="ORF">JX265_009311</name>
</gene>
<evidence type="ECO:0000256" key="2">
    <source>
        <dbReference type="ARBA" id="ARBA00007992"/>
    </source>
</evidence>